<feature type="transmembrane region" description="Helical" evidence="1">
    <location>
        <begin position="6"/>
        <end position="30"/>
    </location>
</feature>
<keyword evidence="1" id="KW-0472">Membrane</keyword>
<sequence length="147" mass="16494">MTPYKIGYLVGTLISPLLLMLIIGTIYYFIKGRSIPYWKAVFSRWVIISSLILALISFVGRFSSDMQQDASHVYPERDVKAFTEGCLSGAKGKKVDIKVAEKLCSCSITEIQKAYTYGEFKKIDLEMQNSKSIPSGFRNIVTSCAQK</sequence>
<keyword evidence="1" id="KW-0812">Transmembrane</keyword>
<name>A0ABX1LU59_9CYAN</name>
<comment type="caution">
    <text evidence="2">The sequence shown here is derived from an EMBL/GenBank/DDBJ whole genome shotgun (WGS) entry which is preliminary data.</text>
</comment>
<gene>
    <name evidence="2" type="ORF">HC246_11205</name>
</gene>
<proteinExistence type="predicted"/>
<dbReference type="RefSeq" id="WP_169363457.1">
    <property type="nucleotide sequence ID" value="NZ_JAAVJL010000001.1"/>
</dbReference>
<dbReference type="EMBL" id="JAAVJL010000001">
    <property type="protein sequence ID" value="NMF58571.1"/>
    <property type="molecule type" value="Genomic_DNA"/>
</dbReference>
<evidence type="ECO:0000313" key="2">
    <source>
        <dbReference type="EMBL" id="NMF58571.1"/>
    </source>
</evidence>
<evidence type="ECO:0000313" key="3">
    <source>
        <dbReference type="Proteomes" id="UP000738376"/>
    </source>
</evidence>
<reference evidence="2 3" key="1">
    <citation type="submission" date="2020-03" db="EMBL/GenBank/DDBJ databases">
        <title>Draft Genome Sequence of 2-Methylisoborneol Producing Pseudanabaena yagii Strain GIHE-NHR1 Isolated from North Han River in South Korea.</title>
        <authorList>
            <person name="Jeong J."/>
        </authorList>
    </citation>
    <scope>NUCLEOTIDE SEQUENCE [LARGE SCALE GENOMIC DNA]</scope>
    <source>
        <strain evidence="2 3">GIHE-NHR1</strain>
    </source>
</reference>
<keyword evidence="3" id="KW-1185">Reference proteome</keyword>
<keyword evidence="1" id="KW-1133">Transmembrane helix</keyword>
<protein>
    <submittedName>
        <fullName evidence="2">Uncharacterized protein</fullName>
    </submittedName>
</protein>
<accession>A0ABX1LU59</accession>
<dbReference type="Proteomes" id="UP000738376">
    <property type="component" value="Unassembled WGS sequence"/>
</dbReference>
<evidence type="ECO:0000256" key="1">
    <source>
        <dbReference type="SAM" id="Phobius"/>
    </source>
</evidence>
<feature type="transmembrane region" description="Helical" evidence="1">
    <location>
        <begin position="42"/>
        <end position="62"/>
    </location>
</feature>
<organism evidence="2 3">
    <name type="scientific">Pseudanabaena yagii GIHE-NHR1</name>
    <dbReference type="NCBI Taxonomy" id="2722753"/>
    <lineage>
        <taxon>Bacteria</taxon>
        <taxon>Bacillati</taxon>
        <taxon>Cyanobacteriota</taxon>
        <taxon>Cyanophyceae</taxon>
        <taxon>Pseudanabaenales</taxon>
        <taxon>Pseudanabaenaceae</taxon>
        <taxon>Pseudanabaena</taxon>
        <taxon>Pseudanabaena yagii</taxon>
    </lineage>
</organism>